<reference evidence="1" key="1">
    <citation type="submission" date="2021-02" db="EMBL/GenBank/DDBJ databases">
        <authorList>
            <person name="Nowell W R."/>
        </authorList>
    </citation>
    <scope>NUCLEOTIDE SEQUENCE</scope>
</reference>
<dbReference type="Proteomes" id="UP000663881">
    <property type="component" value="Unassembled WGS sequence"/>
</dbReference>
<dbReference type="EMBL" id="CAJNON010000012">
    <property type="protein sequence ID" value="CAF0773400.1"/>
    <property type="molecule type" value="Genomic_DNA"/>
</dbReference>
<evidence type="ECO:0000313" key="1">
    <source>
        <dbReference type="EMBL" id="CAF0773400.1"/>
    </source>
</evidence>
<gene>
    <name evidence="2" type="ORF">OKA104_LOCUS6448</name>
    <name evidence="1" type="ORF">VCS650_LOCUS2505</name>
</gene>
<dbReference type="Proteomes" id="UP000663891">
    <property type="component" value="Unassembled WGS sequence"/>
</dbReference>
<dbReference type="EMBL" id="CAJOAY010000237">
    <property type="protein sequence ID" value="CAF3597674.1"/>
    <property type="molecule type" value="Genomic_DNA"/>
</dbReference>
<dbReference type="AlphaFoldDB" id="A0A813QUC4"/>
<dbReference type="OrthoDB" id="6782675at2759"/>
<evidence type="ECO:0000313" key="2">
    <source>
        <dbReference type="EMBL" id="CAF3597674.1"/>
    </source>
</evidence>
<comment type="caution">
    <text evidence="1">The sequence shown here is derived from an EMBL/GenBank/DDBJ whole genome shotgun (WGS) entry which is preliminary data.</text>
</comment>
<sequence length="249" mass="29496">MYENKNECIFLELKREIQTRFLQQKAAPGLTVDQFINELGIRLQNLHGNPIRNRISEFTRFNNKKKNYYRLLQRLKYKFHLLNIILQKTDKSKVFHLGKMQDYQLKSKQYMDETGASKCLGTNDPLPDLGERTNKYLVNMRLLHRINQKQYEKLCVKSDEVELAHLYYLPKAHKPGTPLRPIIYGFKRPTIKISCFLDVLLRPLFDRIAVDTTVLSGSDLINKLSNWLNKEIYSMILYYVLSMWLTCIQ</sequence>
<evidence type="ECO:0000313" key="3">
    <source>
        <dbReference type="Proteomes" id="UP000663891"/>
    </source>
</evidence>
<organism evidence="1 3">
    <name type="scientific">Adineta steineri</name>
    <dbReference type="NCBI Taxonomy" id="433720"/>
    <lineage>
        <taxon>Eukaryota</taxon>
        <taxon>Metazoa</taxon>
        <taxon>Spiralia</taxon>
        <taxon>Gnathifera</taxon>
        <taxon>Rotifera</taxon>
        <taxon>Eurotatoria</taxon>
        <taxon>Bdelloidea</taxon>
        <taxon>Adinetida</taxon>
        <taxon>Adinetidae</taxon>
        <taxon>Adineta</taxon>
    </lineage>
</organism>
<accession>A0A813QUC4</accession>
<protein>
    <submittedName>
        <fullName evidence="1">Uncharacterized protein</fullName>
    </submittedName>
</protein>
<proteinExistence type="predicted"/>
<name>A0A813QUC4_9BILA</name>